<dbReference type="Proteomes" id="UP001233535">
    <property type="component" value="Unassembled WGS sequence"/>
</dbReference>
<keyword evidence="3" id="KW-1185">Reference proteome</keyword>
<evidence type="ECO:0008006" key="4">
    <source>
        <dbReference type="Google" id="ProtNLM"/>
    </source>
</evidence>
<name>A0ABU1CBA7_9GAMM</name>
<feature type="chain" id="PRO_5045684963" description="Secretion system X translation initiation factor" evidence="1">
    <location>
        <begin position="29"/>
        <end position="166"/>
    </location>
</feature>
<reference evidence="2 3" key="1">
    <citation type="submission" date="2023-04" db="EMBL/GenBank/DDBJ databases">
        <title>Lysobacter sp. strain UC isolated from soil sample.</title>
        <authorList>
            <person name="Choksket S."/>
            <person name="Harshvardhan F."/>
            <person name="Rana R."/>
            <person name="Patil P.B."/>
            <person name="Korpole S."/>
        </authorList>
    </citation>
    <scope>NUCLEOTIDE SEQUENCE [LARGE SCALE GENOMIC DNA]</scope>
    <source>
        <strain evidence="2 3">UC</strain>
    </source>
</reference>
<evidence type="ECO:0000313" key="2">
    <source>
        <dbReference type="EMBL" id="MDR0181445.1"/>
    </source>
</evidence>
<proteinExistence type="predicted"/>
<dbReference type="EMBL" id="JARUHG010000001">
    <property type="protein sequence ID" value="MDR0181445.1"/>
    <property type="molecule type" value="Genomic_DNA"/>
</dbReference>
<organism evidence="2 3">
    <name type="scientific">Lysobacter arvi</name>
    <dbReference type="NCBI Taxonomy" id="3038776"/>
    <lineage>
        <taxon>Bacteria</taxon>
        <taxon>Pseudomonadati</taxon>
        <taxon>Pseudomonadota</taxon>
        <taxon>Gammaproteobacteria</taxon>
        <taxon>Lysobacterales</taxon>
        <taxon>Lysobacteraceae</taxon>
        <taxon>Lysobacter</taxon>
    </lineage>
</organism>
<protein>
    <recommendedName>
        <fullName evidence="4">Secretion system X translation initiation factor</fullName>
    </recommendedName>
</protein>
<sequence length="166" mass="17797">MKRHFRPIAYSLIAVLAAFALFGGESPADTTVVAPARVHASKENARAERAREGELPSLRQRGSDGFPAALFAADAIVPAAPAIAPPTPALPVEAASADLKVLGWMQSGAVPFVFVEWNGTSYTLRQTEMVEEQYRFDEIGGGLASFTYLPTGESRRYAVSDPALME</sequence>
<comment type="caution">
    <text evidence="2">The sequence shown here is derived from an EMBL/GenBank/DDBJ whole genome shotgun (WGS) entry which is preliminary data.</text>
</comment>
<evidence type="ECO:0000313" key="3">
    <source>
        <dbReference type="Proteomes" id="UP001233535"/>
    </source>
</evidence>
<feature type="signal peptide" evidence="1">
    <location>
        <begin position="1"/>
        <end position="28"/>
    </location>
</feature>
<keyword evidence="1" id="KW-0732">Signal</keyword>
<dbReference type="RefSeq" id="WP_309260635.1">
    <property type="nucleotide sequence ID" value="NZ_JARUHG010000001.1"/>
</dbReference>
<gene>
    <name evidence="2" type="ORF">P8609_00475</name>
</gene>
<accession>A0ABU1CBA7</accession>
<evidence type="ECO:0000256" key="1">
    <source>
        <dbReference type="SAM" id="SignalP"/>
    </source>
</evidence>